<organism evidence="1 2">
    <name type="scientific">Apodospora peruviana</name>
    <dbReference type="NCBI Taxonomy" id="516989"/>
    <lineage>
        <taxon>Eukaryota</taxon>
        <taxon>Fungi</taxon>
        <taxon>Dikarya</taxon>
        <taxon>Ascomycota</taxon>
        <taxon>Pezizomycotina</taxon>
        <taxon>Sordariomycetes</taxon>
        <taxon>Sordariomycetidae</taxon>
        <taxon>Sordariales</taxon>
        <taxon>Lasiosphaeriaceae</taxon>
        <taxon>Apodospora</taxon>
    </lineage>
</organism>
<name>A0AAE0IUE5_9PEZI</name>
<evidence type="ECO:0000313" key="1">
    <source>
        <dbReference type="EMBL" id="KAK3331481.1"/>
    </source>
</evidence>
<protein>
    <submittedName>
        <fullName evidence="1">Uncharacterized protein</fullName>
    </submittedName>
</protein>
<dbReference type="EMBL" id="JAUEDM010000001">
    <property type="protein sequence ID" value="KAK3331481.1"/>
    <property type="molecule type" value="Genomic_DNA"/>
</dbReference>
<evidence type="ECO:0000313" key="2">
    <source>
        <dbReference type="Proteomes" id="UP001283341"/>
    </source>
</evidence>
<comment type="caution">
    <text evidence="1">The sequence shown here is derived from an EMBL/GenBank/DDBJ whole genome shotgun (WGS) entry which is preliminary data.</text>
</comment>
<sequence>MSILTRVTDNWIRQCDKERLLPYLFWTRIKDPAAFDGASKDAIRDHFRSWVSTRSPRYRACLFVDKEAMESATLVEYPSAVNPTGFYLKVGGRVVLIDGQHGEHFLNQPGIDEYDLEEMEDGDLDKDDGYEPIEGKTTFDVGWQYVDLQVTSAIYDIMCENHDTWIRPHFYQRPPAVWDGKMR</sequence>
<keyword evidence="2" id="KW-1185">Reference proteome</keyword>
<dbReference type="AlphaFoldDB" id="A0AAE0IUE5"/>
<gene>
    <name evidence="1" type="ORF">B0H66DRAFT_613970</name>
</gene>
<reference evidence="1" key="1">
    <citation type="journal article" date="2023" name="Mol. Phylogenet. Evol.">
        <title>Genome-scale phylogeny and comparative genomics of the fungal order Sordariales.</title>
        <authorList>
            <person name="Hensen N."/>
            <person name="Bonometti L."/>
            <person name="Westerberg I."/>
            <person name="Brannstrom I.O."/>
            <person name="Guillou S."/>
            <person name="Cros-Aarteil S."/>
            <person name="Calhoun S."/>
            <person name="Haridas S."/>
            <person name="Kuo A."/>
            <person name="Mondo S."/>
            <person name="Pangilinan J."/>
            <person name="Riley R."/>
            <person name="LaButti K."/>
            <person name="Andreopoulos B."/>
            <person name="Lipzen A."/>
            <person name="Chen C."/>
            <person name="Yan M."/>
            <person name="Daum C."/>
            <person name="Ng V."/>
            <person name="Clum A."/>
            <person name="Steindorff A."/>
            <person name="Ohm R.A."/>
            <person name="Martin F."/>
            <person name="Silar P."/>
            <person name="Natvig D.O."/>
            <person name="Lalanne C."/>
            <person name="Gautier V."/>
            <person name="Ament-Velasquez S.L."/>
            <person name="Kruys A."/>
            <person name="Hutchinson M.I."/>
            <person name="Powell A.J."/>
            <person name="Barry K."/>
            <person name="Miller A.N."/>
            <person name="Grigoriev I.V."/>
            <person name="Debuchy R."/>
            <person name="Gladieux P."/>
            <person name="Hiltunen Thoren M."/>
            <person name="Johannesson H."/>
        </authorList>
    </citation>
    <scope>NUCLEOTIDE SEQUENCE</scope>
    <source>
        <strain evidence="1">CBS 118394</strain>
    </source>
</reference>
<dbReference type="Proteomes" id="UP001283341">
    <property type="component" value="Unassembled WGS sequence"/>
</dbReference>
<accession>A0AAE0IUE5</accession>
<reference evidence="1" key="2">
    <citation type="submission" date="2023-06" db="EMBL/GenBank/DDBJ databases">
        <authorList>
            <consortium name="Lawrence Berkeley National Laboratory"/>
            <person name="Haridas S."/>
            <person name="Hensen N."/>
            <person name="Bonometti L."/>
            <person name="Westerberg I."/>
            <person name="Brannstrom I.O."/>
            <person name="Guillou S."/>
            <person name="Cros-Aarteil S."/>
            <person name="Calhoun S."/>
            <person name="Kuo A."/>
            <person name="Mondo S."/>
            <person name="Pangilinan J."/>
            <person name="Riley R."/>
            <person name="Labutti K."/>
            <person name="Andreopoulos B."/>
            <person name="Lipzen A."/>
            <person name="Chen C."/>
            <person name="Yanf M."/>
            <person name="Daum C."/>
            <person name="Ng V."/>
            <person name="Clum A."/>
            <person name="Steindorff A."/>
            <person name="Ohm R."/>
            <person name="Martin F."/>
            <person name="Silar P."/>
            <person name="Natvig D."/>
            <person name="Lalanne C."/>
            <person name="Gautier V."/>
            <person name="Ament-Velasquez S.L."/>
            <person name="Kruys A."/>
            <person name="Hutchinson M.I."/>
            <person name="Powell A.J."/>
            <person name="Barry K."/>
            <person name="Miller A.N."/>
            <person name="Grigoriev I.V."/>
            <person name="Debuchy R."/>
            <person name="Gladieux P."/>
            <person name="Thoren M.H."/>
            <person name="Johannesson H."/>
        </authorList>
    </citation>
    <scope>NUCLEOTIDE SEQUENCE</scope>
    <source>
        <strain evidence="1">CBS 118394</strain>
    </source>
</reference>
<proteinExistence type="predicted"/>